<sequence length="253" mass="28857">VLNENSTIGAMGTSRTNRSGAYNLTYGADGLFNLSGDEYLTLKWLQTFKDDLDSNGGNSGRFIFDWTRRRLGGFTYQHAFTWSGPGYDPAVGFEPRSDFVRAQSDWNYQWFPDSDANIRRTWIGMKSSLWSRNPNEQHGSDRELETTRVEPFLQIETKTGVTFKLSSKTQFEDVVTNFELSEDANIPAGSYWFTEAVGEFRASRSWTFRPNLTVSSGRFYDGLKNSIGSDVTWNLGKHLGLKGGWEWNHINFQ</sequence>
<evidence type="ECO:0000313" key="1">
    <source>
        <dbReference type="EMBL" id="SVE02278.1"/>
    </source>
</evidence>
<name>A0A383A5K2_9ZZZZ</name>
<reference evidence="1" key="1">
    <citation type="submission" date="2018-05" db="EMBL/GenBank/DDBJ databases">
        <authorList>
            <person name="Lanie J.A."/>
            <person name="Ng W.-L."/>
            <person name="Kazmierczak K.M."/>
            <person name="Andrzejewski T.M."/>
            <person name="Davidsen T.M."/>
            <person name="Wayne K.J."/>
            <person name="Tettelin H."/>
            <person name="Glass J.I."/>
            <person name="Rusch D."/>
            <person name="Podicherti R."/>
            <person name="Tsui H.-C.T."/>
            <person name="Winkler M.E."/>
        </authorList>
    </citation>
    <scope>NUCLEOTIDE SEQUENCE</scope>
</reference>
<feature type="non-terminal residue" evidence="1">
    <location>
        <position position="253"/>
    </location>
</feature>
<gene>
    <name evidence="1" type="ORF">METZ01_LOCUS455132</name>
</gene>
<protein>
    <recommendedName>
        <fullName evidence="2">TonB-dependent receptor-like beta-barrel domain-containing protein</fullName>
    </recommendedName>
</protein>
<feature type="non-terminal residue" evidence="1">
    <location>
        <position position="1"/>
    </location>
</feature>
<evidence type="ECO:0008006" key="2">
    <source>
        <dbReference type="Google" id="ProtNLM"/>
    </source>
</evidence>
<dbReference type="EMBL" id="UINC01188861">
    <property type="protein sequence ID" value="SVE02278.1"/>
    <property type="molecule type" value="Genomic_DNA"/>
</dbReference>
<accession>A0A383A5K2</accession>
<proteinExistence type="predicted"/>
<dbReference type="AlphaFoldDB" id="A0A383A5K2"/>
<organism evidence="1">
    <name type="scientific">marine metagenome</name>
    <dbReference type="NCBI Taxonomy" id="408172"/>
    <lineage>
        <taxon>unclassified sequences</taxon>
        <taxon>metagenomes</taxon>
        <taxon>ecological metagenomes</taxon>
    </lineage>
</organism>